<dbReference type="InterPro" id="IPR010376">
    <property type="entry name" value="GBBH-like_N"/>
</dbReference>
<feature type="domain" description="Gamma-butyrobetaine hydroxylase-like N-terminal" evidence="3">
    <location>
        <begin position="11"/>
        <end position="94"/>
    </location>
</feature>
<accession>A0A382N177</accession>
<dbReference type="PANTHER" id="PTHR35303:SF5">
    <property type="entry name" value="OS02G0197800 PROTEIN"/>
    <property type="match status" value="1"/>
</dbReference>
<evidence type="ECO:0000313" key="4">
    <source>
        <dbReference type="EMBL" id="SVC54889.1"/>
    </source>
</evidence>
<keyword evidence="2" id="KW-0408">Iron</keyword>
<dbReference type="Gene3D" id="3.30.2020.30">
    <property type="match status" value="1"/>
</dbReference>
<dbReference type="EMBL" id="UINC01097300">
    <property type="protein sequence ID" value="SVC54889.1"/>
    <property type="molecule type" value="Genomic_DNA"/>
</dbReference>
<dbReference type="AlphaFoldDB" id="A0A382N177"/>
<dbReference type="InterPro" id="IPR038492">
    <property type="entry name" value="GBBH-like_N_sf"/>
</dbReference>
<sequence>MKNEYALESIVYKNEEKKLYLQFKDGFNSSLSTELLRVESPSAEVQGHSKLQKQIVLNKNNVAIKNIERVGNYAVRIHFDDGHNTGIYSWRLLRSMAQNSEKIIKNYYNRLKKT</sequence>
<dbReference type="PANTHER" id="PTHR35303">
    <property type="entry name" value="OS02G0197800 PROTEIN"/>
    <property type="match status" value="1"/>
</dbReference>
<protein>
    <recommendedName>
        <fullName evidence="3">Gamma-butyrobetaine hydroxylase-like N-terminal domain-containing protein</fullName>
    </recommendedName>
</protein>
<proteinExistence type="predicted"/>
<organism evidence="4">
    <name type="scientific">marine metagenome</name>
    <dbReference type="NCBI Taxonomy" id="408172"/>
    <lineage>
        <taxon>unclassified sequences</taxon>
        <taxon>metagenomes</taxon>
        <taxon>ecological metagenomes</taxon>
    </lineage>
</organism>
<gene>
    <name evidence="4" type="ORF">METZ01_LOCUS307743</name>
</gene>
<evidence type="ECO:0000256" key="1">
    <source>
        <dbReference type="ARBA" id="ARBA00022723"/>
    </source>
</evidence>
<keyword evidence="1" id="KW-0479">Metal-binding</keyword>
<dbReference type="Pfam" id="PF06155">
    <property type="entry name" value="GBBH-like_N"/>
    <property type="match status" value="1"/>
</dbReference>
<dbReference type="GO" id="GO:0046872">
    <property type="term" value="F:metal ion binding"/>
    <property type="evidence" value="ECO:0007669"/>
    <property type="project" value="UniProtKB-KW"/>
</dbReference>
<name>A0A382N177_9ZZZZ</name>
<evidence type="ECO:0000259" key="3">
    <source>
        <dbReference type="Pfam" id="PF06155"/>
    </source>
</evidence>
<evidence type="ECO:0000256" key="2">
    <source>
        <dbReference type="ARBA" id="ARBA00023004"/>
    </source>
</evidence>
<reference evidence="4" key="1">
    <citation type="submission" date="2018-05" db="EMBL/GenBank/DDBJ databases">
        <authorList>
            <person name="Lanie J.A."/>
            <person name="Ng W.-L."/>
            <person name="Kazmierczak K.M."/>
            <person name="Andrzejewski T.M."/>
            <person name="Davidsen T.M."/>
            <person name="Wayne K.J."/>
            <person name="Tettelin H."/>
            <person name="Glass J.I."/>
            <person name="Rusch D."/>
            <person name="Podicherti R."/>
            <person name="Tsui H.-C.T."/>
            <person name="Winkler M.E."/>
        </authorList>
    </citation>
    <scope>NUCLEOTIDE SEQUENCE</scope>
</reference>